<protein>
    <submittedName>
        <fullName evidence="1">Uncharacterized protein</fullName>
    </submittedName>
</protein>
<evidence type="ECO:0000313" key="1">
    <source>
        <dbReference type="EMBL" id="DAG06107.1"/>
    </source>
</evidence>
<proteinExistence type="predicted"/>
<dbReference type="EMBL" id="BK016266">
    <property type="protein sequence ID" value="DAG06107.1"/>
    <property type="molecule type" value="Genomic_DNA"/>
</dbReference>
<accession>A0A8S5VHM3</accession>
<organism evidence="1">
    <name type="scientific">Siphoviridae sp. ctNxi14</name>
    <dbReference type="NCBI Taxonomy" id="2825475"/>
    <lineage>
        <taxon>Viruses</taxon>
        <taxon>Duplodnaviria</taxon>
        <taxon>Heunggongvirae</taxon>
        <taxon>Uroviricota</taxon>
        <taxon>Caudoviricetes</taxon>
    </lineage>
</organism>
<reference evidence="1" key="1">
    <citation type="journal article" date="2021" name="Proc. Natl. Acad. Sci. U.S.A.">
        <title>A Catalog of Tens of Thousands of Viruses from Human Metagenomes Reveals Hidden Associations with Chronic Diseases.</title>
        <authorList>
            <person name="Tisza M.J."/>
            <person name="Buck C.B."/>
        </authorList>
    </citation>
    <scope>NUCLEOTIDE SEQUENCE</scope>
    <source>
        <strain evidence="1">CtNxi14</strain>
    </source>
</reference>
<sequence length="44" mass="4733">MSDNTAHALQYQLDIAGQRTATGRFSGHTSQAAHVLSQLLSVLH</sequence>
<name>A0A8S5VHM3_9CAUD</name>